<dbReference type="PROSITE" id="PS51782">
    <property type="entry name" value="LYSM"/>
    <property type="match status" value="1"/>
</dbReference>
<evidence type="ECO:0000313" key="2">
    <source>
        <dbReference type="EMBL" id="GIN96067.1"/>
    </source>
</evidence>
<gene>
    <name evidence="2" type="ORF">J6TS1_19370</name>
</gene>
<proteinExistence type="predicted"/>
<dbReference type="Pfam" id="PF01476">
    <property type="entry name" value="LysM"/>
    <property type="match status" value="1"/>
</dbReference>
<sequence>MVKHGDTVSGLAVKYKVAQAQIKSWNKLKDINKIYVGQKFEGYIK</sequence>
<feature type="domain" description="LysM" evidence="1">
    <location>
        <begin position="1"/>
        <end position="42"/>
    </location>
</feature>
<protein>
    <recommendedName>
        <fullName evidence="1">LysM domain-containing protein</fullName>
    </recommendedName>
</protein>
<dbReference type="Proteomes" id="UP000680670">
    <property type="component" value="Unassembled WGS sequence"/>
</dbReference>
<dbReference type="Gene3D" id="3.10.350.10">
    <property type="entry name" value="LysM domain"/>
    <property type="match status" value="1"/>
</dbReference>
<reference evidence="2 3" key="1">
    <citation type="submission" date="2021-03" db="EMBL/GenBank/DDBJ databases">
        <title>Antimicrobial resistance genes in bacteria isolated from Japanese honey, and their potential for conferring macrolide and lincosamide resistance in the American foulbrood pathogen Paenibacillus larvae.</title>
        <authorList>
            <person name="Okamoto M."/>
            <person name="Kumagai M."/>
            <person name="Kanamori H."/>
            <person name="Takamatsu D."/>
        </authorList>
    </citation>
    <scope>NUCLEOTIDE SEQUENCE [LARGE SCALE GENOMIC DNA]</scope>
    <source>
        <strain evidence="2 3">J6TS1</strain>
    </source>
</reference>
<accession>A0ABQ4KXR5</accession>
<dbReference type="SUPFAM" id="SSF54106">
    <property type="entry name" value="LysM domain"/>
    <property type="match status" value="1"/>
</dbReference>
<dbReference type="InterPro" id="IPR018392">
    <property type="entry name" value="LysM"/>
</dbReference>
<evidence type="ECO:0000259" key="1">
    <source>
        <dbReference type="PROSITE" id="PS51782"/>
    </source>
</evidence>
<dbReference type="RefSeq" id="WP_244862045.1">
    <property type="nucleotide sequence ID" value="NZ_BORJ01000004.1"/>
</dbReference>
<name>A0ABQ4KXR5_SIMTE</name>
<dbReference type="EMBL" id="BORJ01000004">
    <property type="protein sequence ID" value="GIN96067.1"/>
    <property type="molecule type" value="Genomic_DNA"/>
</dbReference>
<organism evidence="2 3">
    <name type="scientific">Siminovitchia terrae</name>
    <name type="common">Bacillus terrae</name>
    <dbReference type="NCBI Taxonomy" id="1914933"/>
    <lineage>
        <taxon>Bacteria</taxon>
        <taxon>Bacillati</taxon>
        <taxon>Bacillota</taxon>
        <taxon>Bacilli</taxon>
        <taxon>Bacillales</taxon>
        <taxon>Bacillaceae</taxon>
        <taxon>Siminovitchia</taxon>
    </lineage>
</organism>
<comment type="caution">
    <text evidence="2">The sequence shown here is derived from an EMBL/GenBank/DDBJ whole genome shotgun (WGS) entry which is preliminary data.</text>
</comment>
<dbReference type="SMART" id="SM00257">
    <property type="entry name" value="LysM"/>
    <property type="match status" value="1"/>
</dbReference>
<evidence type="ECO:0000313" key="3">
    <source>
        <dbReference type="Proteomes" id="UP000680670"/>
    </source>
</evidence>
<dbReference type="InterPro" id="IPR036779">
    <property type="entry name" value="LysM_dom_sf"/>
</dbReference>
<dbReference type="CDD" id="cd00118">
    <property type="entry name" value="LysM"/>
    <property type="match status" value="1"/>
</dbReference>
<keyword evidence="3" id="KW-1185">Reference proteome</keyword>